<dbReference type="eggNOG" id="KOG4150">
    <property type="taxonomic scope" value="Eukaryota"/>
</dbReference>
<keyword evidence="1" id="KW-0547">Nucleotide-binding</keyword>
<evidence type="ECO:0000313" key="6">
    <source>
        <dbReference type="Proteomes" id="UP000002258"/>
    </source>
</evidence>
<feature type="non-terminal residue" evidence="5">
    <location>
        <position position="1178"/>
    </location>
</feature>
<dbReference type="Pfam" id="PF09369">
    <property type="entry name" value="MZB"/>
    <property type="match status" value="1"/>
</dbReference>
<dbReference type="GO" id="GO:1901255">
    <property type="term" value="P:nucleotide-excision repair involved in interstrand cross-link repair"/>
    <property type="evidence" value="ECO:0007669"/>
    <property type="project" value="EnsemblFungi"/>
</dbReference>
<dbReference type="Pfam" id="PF22982">
    <property type="entry name" value="WHD_HRQ1"/>
    <property type="match status" value="1"/>
</dbReference>
<dbReference type="CDD" id="cd17923">
    <property type="entry name" value="DEXHc_Hrq1-like"/>
    <property type="match status" value="1"/>
</dbReference>
<dbReference type="InterPro" id="IPR014001">
    <property type="entry name" value="Helicase_ATP-bd"/>
</dbReference>
<dbReference type="GO" id="GO:0000405">
    <property type="term" value="F:bubble DNA binding"/>
    <property type="evidence" value="ECO:0007669"/>
    <property type="project" value="EnsemblFungi"/>
</dbReference>
<dbReference type="PANTHER" id="PTHR47957:SF3">
    <property type="entry name" value="ATP-DEPENDENT HELICASE HRQ1"/>
    <property type="match status" value="1"/>
</dbReference>
<evidence type="ECO:0000259" key="3">
    <source>
        <dbReference type="PROSITE" id="PS51192"/>
    </source>
</evidence>
<keyword evidence="6" id="KW-1185">Reference proteome</keyword>
<keyword evidence="2" id="KW-0067">ATP-binding</keyword>
<protein>
    <submittedName>
        <fullName evidence="5">Uncharacterized protein</fullName>
    </submittedName>
</protein>
<dbReference type="RefSeq" id="XP_001385349.2">
    <property type="nucleotide sequence ID" value="XM_001385312.1"/>
</dbReference>
<dbReference type="GO" id="GO:0005634">
    <property type="term" value="C:nucleus"/>
    <property type="evidence" value="ECO:0007669"/>
    <property type="project" value="EnsemblFungi"/>
</dbReference>
<dbReference type="GO" id="GO:0005524">
    <property type="term" value="F:ATP binding"/>
    <property type="evidence" value="ECO:0007669"/>
    <property type="project" value="UniProtKB-KW"/>
</dbReference>
<organism evidence="5 6">
    <name type="scientific">Scheffersomyces stipitis (strain ATCC 58785 / CBS 6054 / NBRC 10063 / NRRL Y-11545)</name>
    <name type="common">Yeast</name>
    <name type="synonym">Pichia stipitis</name>
    <dbReference type="NCBI Taxonomy" id="322104"/>
    <lineage>
        <taxon>Eukaryota</taxon>
        <taxon>Fungi</taxon>
        <taxon>Dikarya</taxon>
        <taxon>Ascomycota</taxon>
        <taxon>Saccharomycotina</taxon>
        <taxon>Pichiomycetes</taxon>
        <taxon>Debaryomycetaceae</taxon>
        <taxon>Scheffersomyces</taxon>
    </lineage>
</organism>
<dbReference type="PANTHER" id="PTHR47957">
    <property type="entry name" value="ATP-DEPENDENT HELICASE HRQ1"/>
    <property type="match status" value="1"/>
</dbReference>
<evidence type="ECO:0000259" key="4">
    <source>
        <dbReference type="PROSITE" id="PS51194"/>
    </source>
</evidence>
<dbReference type="InterPro" id="IPR055227">
    <property type="entry name" value="HRQ1_WHD"/>
</dbReference>
<dbReference type="FunCoup" id="A3LWQ5">
    <property type="interactions" value="105"/>
</dbReference>
<dbReference type="Pfam" id="PF00270">
    <property type="entry name" value="DEAD"/>
    <property type="match status" value="1"/>
</dbReference>
<dbReference type="SMART" id="SM00490">
    <property type="entry name" value="HELICc"/>
    <property type="match status" value="1"/>
</dbReference>
<dbReference type="SUPFAM" id="SSF52540">
    <property type="entry name" value="P-loop containing nucleoside triphosphate hydrolases"/>
    <property type="match status" value="1"/>
</dbReference>
<reference evidence="5 6" key="1">
    <citation type="journal article" date="2007" name="Nat. Biotechnol.">
        <title>Genome sequence of the lignocellulose-bioconverting and xylose-fermenting yeast Pichia stipitis.</title>
        <authorList>
            <person name="Jeffries T.W."/>
            <person name="Grigoriev I.V."/>
            <person name="Grimwood J."/>
            <person name="Laplaza J.M."/>
            <person name="Aerts A."/>
            <person name="Salamov A."/>
            <person name="Schmutz J."/>
            <person name="Lindquist E."/>
            <person name="Dehal P."/>
            <person name="Shapiro H."/>
            <person name="Jin Y.S."/>
            <person name="Passoth V."/>
            <person name="Richardson P.M."/>
        </authorList>
    </citation>
    <scope>NUCLEOTIDE SEQUENCE [LARGE SCALE GENOMIC DNA]</scope>
    <source>
        <strain evidence="6">ATCC 58785 / CBS 6054 / NBRC 10063 / NRRL Y-11545</strain>
    </source>
</reference>
<sequence>MPPKKANINTSKWPPSFQRLYRLFVQINTHLTFLSSHSRTTIPTFELLQKLNPDINTLDLTLMKGLLPDKHVAYKYVDENQLMLSMAEKVEYSRSHGYKQGNASSMDDAFEQVANNHGLSGSNQLLVFDFQDTRMHGIGGVVKGGRAKRRKVEQNDTNNDFFLSSSDLAFSPLTQIQLTRMINSRSDNFKEILKAYLDGFSEEEVSQDIPMQKLVAKYEPLIPQPPVLNDPVEQLEHSHKVVDRKSKPTLDEMLIVLKQEPFYKGQIEQVCTLTPAQKAMKVPLGDFEGHIYNIHPELRDALYNYKGIDIYKDLYSHQADALKTLLQPNSFGRHVIVSTATASGKSLIYQIPVLNEILWDITNGKKSRSTTAFFIFPTKALAQDQKRHLEEFISYLPTNEKRKIIVQTYDGDTASRDRNFVRSFADIVFTNPDTIHASVLPNHLGYSDSSGWIPFLRSLKFIVVDELHVYKGTFGIQVSYVMTRLLRITEKLKNGVNDITFVSCSATISNPVAHFRAVCAIPKCDQVVHVANDGSPCSERKLVVWNPPALMNKKGQIQSTLKSSMTIESTVSNTLIPRVGIVAESARLLVHLLSNLSEIKVIVFCPIRVVCELLMNEVRHLLRSSDHTERALLNEHDIMSYRGGYSKEDRRVIEQKMFTGQLRAIVATNALELGIDLSDLDIVITCGFPISKSHMHQQFGRAGRARDSKGSLAIFVAGPTPIDQYYLSNYKDILDKNSYEDLCVDGLLDLGSYHLTLEQHMQCAAFEDPLDIVEDLKWFAPDGSTGKANAFVKICQERLLKDNTGKYRTSPNFLPWPSDLVTIRAIEESSFAVVDITNGRNIVIEEVESSRTNFTLYEGGIFLHQGFPYLVREFNADQKFAKVERVNVDWTTSQRDFTDMDPMEAQYVKQLYPPNSAVPSDIPVFLGLVKTTIKVFGFFKLNRRNEILEAVDVKNSPVIIINKGFWVDIGSEVIDIINKKQLSPAAGIHAASHAIINILPVFINGTVDTSSKSYYSGVGEAELVTECKAPEKEFARRESNRKRPARLIFNDSKGGELGSGMSAKAFEYFDEILQTTFDKVRNCECEWGCPLCIAPKFCKERSIVMSKPAALLILASLLGYDLNEFQEQVQDGPEQNMPAITIETIESGPSTVKFSKDVEIISVRKARHPLNPKVEVKE</sequence>
<dbReference type="GO" id="GO:0043138">
    <property type="term" value="F:3'-5' DNA helicase activity"/>
    <property type="evidence" value="ECO:0007669"/>
    <property type="project" value="EnsemblFungi"/>
</dbReference>
<dbReference type="GO" id="GO:0035861">
    <property type="term" value="C:site of double-strand break"/>
    <property type="evidence" value="ECO:0007669"/>
    <property type="project" value="EnsemblFungi"/>
</dbReference>
<accession>A3LWQ5</accession>
<dbReference type="SMART" id="SM00487">
    <property type="entry name" value="DEXDc"/>
    <property type="match status" value="1"/>
</dbReference>
<dbReference type="KEGG" id="pic:PICST_62134"/>
<dbReference type="InParanoid" id="A3LWQ5"/>
<dbReference type="GeneID" id="4839894"/>
<dbReference type="InterPro" id="IPR027417">
    <property type="entry name" value="P-loop_NTPase"/>
</dbReference>
<name>A3LWQ5_PICST</name>
<dbReference type="Proteomes" id="UP000002258">
    <property type="component" value="Chromosome 6"/>
</dbReference>
<dbReference type="InterPro" id="IPR011545">
    <property type="entry name" value="DEAD/DEAH_box_helicase_dom"/>
</dbReference>
<dbReference type="OrthoDB" id="18781at2759"/>
<dbReference type="OMA" id="CEWGCPL"/>
<dbReference type="InterPro" id="IPR018973">
    <property type="entry name" value="MZB"/>
</dbReference>
<feature type="domain" description="Helicase ATP-binding" evidence="3">
    <location>
        <begin position="326"/>
        <end position="512"/>
    </location>
</feature>
<dbReference type="InterPro" id="IPR001650">
    <property type="entry name" value="Helicase_C-like"/>
</dbReference>
<evidence type="ECO:0000256" key="2">
    <source>
        <dbReference type="ARBA" id="ARBA00022840"/>
    </source>
</evidence>
<dbReference type="PROSITE" id="PS51192">
    <property type="entry name" value="HELICASE_ATP_BIND_1"/>
    <property type="match status" value="1"/>
</dbReference>
<dbReference type="Pfam" id="PF00271">
    <property type="entry name" value="Helicase_C"/>
    <property type="match status" value="1"/>
</dbReference>
<gene>
    <name evidence="5" type="ORF">PICST_62134</name>
</gene>
<dbReference type="Gene3D" id="3.40.50.300">
    <property type="entry name" value="P-loop containing nucleotide triphosphate hydrolases"/>
    <property type="match status" value="2"/>
</dbReference>
<evidence type="ECO:0000313" key="5">
    <source>
        <dbReference type="EMBL" id="ABN67320.2"/>
    </source>
</evidence>
<dbReference type="CDD" id="cd18797">
    <property type="entry name" value="SF2_C_Hrq"/>
    <property type="match status" value="1"/>
</dbReference>
<dbReference type="GO" id="GO:0070914">
    <property type="term" value="P:UV-damage excision repair"/>
    <property type="evidence" value="ECO:0007669"/>
    <property type="project" value="EnsemblFungi"/>
</dbReference>
<dbReference type="HOGENOM" id="CLU_000809_1_0_1"/>
<evidence type="ECO:0000256" key="1">
    <source>
        <dbReference type="ARBA" id="ARBA00022741"/>
    </source>
</evidence>
<dbReference type="AlphaFoldDB" id="A3LWQ5"/>
<feature type="domain" description="Helicase C-terminal" evidence="4">
    <location>
        <begin position="588"/>
        <end position="751"/>
    </location>
</feature>
<dbReference type="PROSITE" id="PS51194">
    <property type="entry name" value="HELICASE_CTER"/>
    <property type="match status" value="1"/>
</dbReference>
<proteinExistence type="predicted"/>
<dbReference type="EMBL" id="CP000500">
    <property type="protein sequence ID" value="ABN67320.2"/>
    <property type="molecule type" value="Genomic_DNA"/>
</dbReference>